<accession>A0ACD1H230</accession>
<dbReference type="Proteomes" id="UP000249661">
    <property type="component" value="Unassembled WGS sequence"/>
</dbReference>
<sequence length="196" mass="22344">MLDRAKSVFPRYPNNEAGGMMAVLEFLAAQGVPLGPFRLSTQSKHYFSEGSRRFPKVKLIYLVTEKPIEPIEWLLRNHKSSPVKVTGEGTFIWNGWLEFEFRSSREDTRGRESRVVVEYGSKIARKPQQPDTVTFGFWGKVTGIHPTNHYGMLAVMLCVTCGLALLYYLVQLSLPYSPPKSNWQKFLEGCKALFGY</sequence>
<gene>
    <name evidence="1" type="ORF">BO66DRAFT_403803</name>
</gene>
<dbReference type="EMBL" id="KZ824973">
    <property type="protein sequence ID" value="RAH67615.1"/>
    <property type="molecule type" value="Genomic_DNA"/>
</dbReference>
<protein>
    <submittedName>
        <fullName evidence="1">Uncharacterized protein</fullName>
    </submittedName>
</protein>
<evidence type="ECO:0000313" key="2">
    <source>
        <dbReference type="Proteomes" id="UP000249661"/>
    </source>
</evidence>
<organism evidence="1 2">
    <name type="scientific">Aspergillus aculeatinus CBS 121060</name>
    <dbReference type="NCBI Taxonomy" id="1448322"/>
    <lineage>
        <taxon>Eukaryota</taxon>
        <taxon>Fungi</taxon>
        <taxon>Dikarya</taxon>
        <taxon>Ascomycota</taxon>
        <taxon>Pezizomycotina</taxon>
        <taxon>Eurotiomycetes</taxon>
        <taxon>Eurotiomycetidae</taxon>
        <taxon>Eurotiales</taxon>
        <taxon>Aspergillaceae</taxon>
        <taxon>Aspergillus</taxon>
        <taxon>Aspergillus subgen. Circumdati</taxon>
    </lineage>
</organism>
<name>A0ACD1H230_9EURO</name>
<keyword evidence="2" id="KW-1185">Reference proteome</keyword>
<reference evidence="1" key="1">
    <citation type="submission" date="2018-02" db="EMBL/GenBank/DDBJ databases">
        <title>The genomes of Aspergillus section Nigri reveals drivers in fungal speciation.</title>
        <authorList>
            <consortium name="DOE Joint Genome Institute"/>
            <person name="Vesth T.C."/>
            <person name="Nybo J."/>
            <person name="Theobald S."/>
            <person name="Brandl J."/>
            <person name="Frisvad J.C."/>
            <person name="Nielsen K.F."/>
            <person name="Lyhne E.K."/>
            <person name="Kogle M.E."/>
            <person name="Kuo A."/>
            <person name="Riley R."/>
            <person name="Clum A."/>
            <person name="Nolan M."/>
            <person name="Lipzen A."/>
            <person name="Salamov A."/>
            <person name="Henrissat B."/>
            <person name="Wiebenga A."/>
            <person name="De vries R.P."/>
            <person name="Grigoriev I.V."/>
            <person name="Mortensen U.H."/>
            <person name="Andersen M.R."/>
            <person name="Baker S.E."/>
        </authorList>
    </citation>
    <scope>NUCLEOTIDE SEQUENCE</scope>
    <source>
        <strain evidence="1">CBS 121060</strain>
    </source>
</reference>
<proteinExistence type="predicted"/>
<evidence type="ECO:0000313" key="1">
    <source>
        <dbReference type="EMBL" id="RAH67615.1"/>
    </source>
</evidence>